<keyword evidence="13 19" id="KW-0472">Membrane</keyword>
<evidence type="ECO:0000256" key="11">
    <source>
        <dbReference type="ARBA" id="ARBA00022840"/>
    </source>
</evidence>
<proteinExistence type="predicted"/>
<feature type="transmembrane region" description="Helical" evidence="19">
    <location>
        <begin position="200"/>
        <end position="223"/>
    </location>
</feature>
<evidence type="ECO:0000256" key="17">
    <source>
        <dbReference type="ARBA" id="ARBA00047899"/>
    </source>
</evidence>
<keyword evidence="7" id="KW-0732">Signal</keyword>
<evidence type="ECO:0000256" key="6">
    <source>
        <dbReference type="ARBA" id="ARBA00022692"/>
    </source>
</evidence>
<keyword evidence="11" id="KW-0067">ATP-binding</keyword>
<dbReference type="SMART" id="SM00220">
    <property type="entry name" value="S_TKc"/>
    <property type="match status" value="1"/>
</dbReference>
<keyword evidence="10" id="KW-0418">Kinase</keyword>
<evidence type="ECO:0000256" key="4">
    <source>
        <dbReference type="ARBA" id="ARBA00022553"/>
    </source>
</evidence>
<dbReference type="Gene3D" id="3.30.200.20">
    <property type="entry name" value="Phosphorylase Kinase, domain 1"/>
    <property type="match status" value="1"/>
</dbReference>
<dbReference type="GO" id="GO:0005524">
    <property type="term" value="F:ATP binding"/>
    <property type="evidence" value="ECO:0007669"/>
    <property type="project" value="UniProtKB-KW"/>
</dbReference>
<feature type="domain" description="Protein kinase" evidence="20">
    <location>
        <begin position="264"/>
        <end position="537"/>
    </location>
</feature>
<evidence type="ECO:0000313" key="22">
    <source>
        <dbReference type="Proteomes" id="UP000631114"/>
    </source>
</evidence>
<protein>
    <recommendedName>
        <fullName evidence="2">non-specific serine/threonine protein kinase</fullName>
        <ecNumber evidence="2">2.7.11.1</ecNumber>
    </recommendedName>
</protein>
<evidence type="ECO:0000256" key="9">
    <source>
        <dbReference type="ARBA" id="ARBA00022741"/>
    </source>
</evidence>
<dbReference type="EC" id="2.7.11.1" evidence="2"/>
<keyword evidence="9" id="KW-0547">Nucleotide-binding</keyword>
<dbReference type="Gene3D" id="1.10.510.10">
    <property type="entry name" value="Transferase(Phosphotransferase) domain 1"/>
    <property type="match status" value="1"/>
</dbReference>
<evidence type="ECO:0000256" key="12">
    <source>
        <dbReference type="ARBA" id="ARBA00022989"/>
    </source>
</evidence>
<keyword evidence="3" id="KW-0723">Serine/threonine-protein kinase</keyword>
<dbReference type="AlphaFoldDB" id="A0A835HQ06"/>
<dbReference type="GO" id="GO:0004674">
    <property type="term" value="F:protein serine/threonine kinase activity"/>
    <property type="evidence" value="ECO:0007669"/>
    <property type="project" value="UniProtKB-KW"/>
</dbReference>
<dbReference type="GO" id="GO:0016020">
    <property type="term" value="C:membrane"/>
    <property type="evidence" value="ECO:0007669"/>
    <property type="project" value="UniProtKB-SubCell"/>
</dbReference>
<evidence type="ECO:0000256" key="16">
    <source>
        <dbReference type="ARBA" id="ARBA00023180"/>
    </source>
</evidence>
<evidence type="ECO:0000256" key="1">
    <source>
        <dbReference type="ARBA" id="ARBA00004479"/>
    </source>
</evidence>
<comment type="catalytic activity">
    <reaction evidence="18">
        <text>L-seryl-[protein] + ATP = O-phospho-L-seryl-[protein] + ADP + H(+)</text>
        <dbReference type="Rhea" id="RHEA:17989"/>
        <dbReference type="Rhea" id="RHEA-COMP:9863"/>
        <dbReference type="Rhea" id="RHEA-COMP:11604"/>
        <dbReference type="ChEBI" id="CHEBI:15378"/>
        <dbReference type="ChEBI" id="CHEBI:29999"/>
        <dbReference type="ChEBI" id="CHEBI:30616"/>
        <dbReference type="ChEBI" id="CHEBI:83421"/>
        <dbReference type="ChEBI" id="CHEBI:456216"/>
        <dbReference type="EC" id="2.7.11.1"/>
    </reaction>
</comment>
<keyword evidence="5" id="KW-0808">Transferase</keyword>
<evidence type="ECO:0000256" key="3">
    <source>
        <dbReference type="ARBA" id="ARBA00022527"/>
    </source>
</evidence>
<dbReference type="InterPro" id="IPR011009">
    <property type="entry name" value="Kinase-like_dom_sf"/>
</dbReference>
<evidence type="ECO:0000256" key="19">
    <source>
        <dbReference type="SAM" id="Phobius"/>
    </source>
</evidence>
<evidence type="ECO:0000256" key="8">
    <source>
        <dbReference type="ARBA" id="ARBA00022734"/>
    </source>
</evidence>
<evidence type="ECO:0000256" key="14">
    <source>
        <dbReference type="ARBA" id="ARBA00023157"/>
    </source>
</evidence>
<dbReference type="Proteomes" id="UP000631114">
    <property type="component" value="Unassembled WGS sequence"/>
</dbReference>
<dbReference type="InterPro" id="IPR051343">
    <property type="entry name" value="G-type_lectin_kinases/EP1-like"/>
</dbReference>
<evidence type="ECO:0000313" key="21">
    <source>
        <dbReference type="EMBL" id="KAF9602826.1"/>
    </source>
</evidence>
<keyword evidence="16" id="KW-0325">Glycoprotein</keyword>
<dbReference type="FunFam" id="1.10.510.10:FF:000248">
    <property type="entry name" value="S-receptor-like kinase 5"/>
    <property type="match status" value="1"/>
</dbReference>
<evidence type="ECO:0000256" key="2">
    <source>
        <dbReference type="ARBA" id="ARBA00012513"/>
    </source>
</evidence>
<keyword evidence="8" id="KW-0430">Lectin</keyword>
<evidence type="ECO:0000256" key="10">
    <source>
        <dbReference type="ARBA" id="ARBA00022777"/>
    </source>
</evidence>
<gene>
    <name evidence="21" type="ORF">IFM89_031686</name>
</gene>
<dbReference type="PANTHER" id="PTHR47976">
    <property type="entry name" value="G-TYPE LECTIN S-RECEPTOR-LIKE SERINE/THREONINE-PROTEIN KINASE SD2-5"/>
    <property type="match status" value="1"/>
</dbReference>
<dbReference type="InterPro" id="IPR008271">
    <property type="entry name" value="Ser/Thr_kinase_AS"/>
</dbReference>
<evidence type="ECO:0000256" key="7">
    <source>
        <dbReference type="ARBA" id="ARBA00022729"/>
    </source>
</evidence>
<organism evidence="21 22">
    <name type="scientific">Coptis chinensis</name>
    <dbReference type="NCBI Taxonomy" id="261450"/>
    <lineage>
        <taxon>Eukaryota</taxon>
        <taxon>Viridiplantae</taxon>
        <taxon>Streptophyta</taxon>
        <taxon>Embryophyta</taxon>
        <taxon>Tracheophyta</taxon>
        <taxon>Spermatophyta</taxon>
        <taxon>Magnoliopsida</taxon>
        <taxon>Ranunculales</taxon>
        <taxon>Ranunculaceae</taxon>
        <taxon>Coptidoideae</taxon>
        <taxon>Coptis</taxon>
    </lineage>
</organism>
<dbReference type="GO" id="GO:0030246">
    <property type="term" value="F:carbohydrate binding"/>
    <property type="evidence" value="ECO:0007669"/>
    <property type="project" value="UniProtKB-KW"/>
</dbReference>
<dbReference type="PROSITE" id="PS50011">
    <property type="entry name" value="PROTEIN_KINASE_DOM"/>
    <property type="match status" value="1"/>
</dbReference>
<dbReference type="InterPro" id="IPR000719">
    <property type="entry name" value="Prot_kinase_dom"/>
</dbReference>
<keyword evidence="6 19" id="KW-0812">Transmembrane</keyword>
<keyword evidence="4" id="KW-0597">Phosphoprotein</keyword>
<dbReference type="Pfam" id="PF00069">
    <property type="entry name" value="Pkinase"/>
    <property type="match status" value="1"/>
</dbReference>
<dbReference type="SUPFAM" id="SSF56112">
    <property type="entry name" value="Protein kinase-like (PK-like)"/>
    <property type="match status" value="1"/>
</dbReference>
<keyword evidence="12 19" id="KW-1133">Transmembrane helix</keyword>
<accession>A0A835HQ06</accession>
<dbReference type="PROSITE" id="PS00108">
    <property type="entry name" value="PROTEIN_KINASE_ST"/>
    <property type="match status" value="1"/>
</dbReference>
<evidence type="ECO:0000256" key="15">
    <source>
        <dbReference type="ARBA" id="ARBA00023170"/>
    </source>
</evidence>
<comment type="subcellular location">
    <subcellularLocation>
        <location evidence="1">Membrane</location>
        <topology evidence="1">Single-pass type I membrane protein</topology>
    </subcellularLocation>
</comment>
<keyword evidence="15" id="KW-0675">Receptor</keyword>
<evidence type="ECO:0000259" key="20">
    <source>
        <dbReference type="PROSITE" id="PS50011"/>
    </source>
</evidence>
<dbReference type="PANTHER" id="PTHR47976:SF30">
    <property type="entry name" value="RECEPTOR-LIKE SERINE_THREONINE-PROTEIN KINASE"/>
    <property type="match status" value="1"/>
</dbReference>
<dbReference type="CDD" id="cd01098">
    <property type="entry name" value="PAN_AP_plant"/>
    <property type="match status" value="1"/>
</dbReference>
<keyword evidence="22" id="KW-1185">Reference proteome</keyword>
<evidence type="ECO:0000256" key="5">
    <source>
        <dbReference type="ARBA" id="ARBA00022679"/>
    </source>
</evidence>
<dbReference type="OrthoDB" id="4062651at2759"/>
<dbReference type="FunFam" id="3.30.200.20:FF:000178">
    <property type="entry name" value="serine/threonine-protein kinase PBS1-like"/>
    <property type="match status" value="1"/>
</dbReference>
<reference evidence="21 22" key="1">
    <citation type="submission" date="2020-10" db="EMBL/GenBank/DDBJ databases">
        <title>The Coptis chinensis genome and diversification of protoberbering-type alkaloids.</title>
        <authorList>
            <person name="Wang B."/>
            <person name="Shu S."/>
            <person name="Song C."/>
            <person name="Liu Y."/>
        </authorList>
    </citation>
    <scope>NUCLEOTIDE SEQUENCE [LARGE SCALE GENOMIC DNA]</scope>
    <source>
        <strain evidence="21">HL-2020</strain>
        <tissue evidence="21">Leaf</tissue>
    </source>
</reference>
<name>A0A835HQ06_9MAGN</name>
<evidence type="ECO:0000256" key="18">
    <source>
        <dbReference type="ARBA" id="ARBA00048679"/>
    </source>
</evidence>
<comment type="catalytic activity">
    <reaction evidence="17">
        <text>L-threonyl-[protein] + ATP = O-phospho-L-threonyl-[protein] + ADP + H(+)</text>
        <dbReference type="Rhea" id="RHEA:46608"/>
        <dbReference type="Rhea" id="RHEA-COMP:11060"/>
        <dbReference type="Rhea" id="RHEA-COMP:11605"/>
        <dbReference type="ChEBI" id="CHEBI:15378"/>
        <dbReference type="ChEBI" id="CHEBI:30013"/>
        <dbReference type="ChEBI" id="CHEBI:30616"/>
        <dbReference type="ChEBI" id="CHEBI:61977"/>
        <dbReference type="ChEBI" id="CHEBI:456216"/>
        <dbReference type="EC" id="2.7.11.1"/>
    </reaction>
</comment>
<comment type="caution">
    <text evidence="21">The sequence shown here is derived from an EMBL/GenBank/DDBJ whole genome shotgun (WGS) entry which is preliminary data.</text>
</comment>
<dbReference type="EMBL" id="JADFTS010000006">
    <property type="protein sequence ID" value="KAF9602826.1"/>
    <property type="molecule type" value="Genomic_DNA"/>
</dbReference>
<keyword evidence="14" id="KW-1015">Disulfide bond</keyword>
<sequence length="579" mass="64895">MSPRFYVSTVGFFLYRVDGHLKVFERSSSGWEEVDDLLTDLLDDCNYPMVCGNYGICSNGKCTCPGETSDNTSYFTPFKDKQVCSAITPLSCEGPQYHHLLDLEDLTYFYDPANITNTDIESCKKACLSNCSCKVALFQYGSNDSSGNCSMPSQLFSLMKINEPKISYNSSAFIKVQVPQTAISASPIASPPANIDRIRVILGSSLGAFFGIFFIITISVVLLRSRNDHQEVLVKSGSHEEDYLDHVPGMPTKFTYEELKATMGNFVTKHGQGGFESVSKGTLIDGTKVAVKCLDGVGQVKKSFLAEVVSIGSIHHVNLVKLVGFCADKSHALLVYEHMLNGSLEKWIFNKYDEPSLCWETRRHIIRGVAKGLAYLHEECRQKIVHLDIKPQNILLDQSFNVKVSDFGLSMLIDKDQSQQVMSTMRGIRGYLAPEWFNSVVTEKFNVYSFGVVALEIVCGRKNLDFSQPEESMHLLNILKTKAEEGLLQDIVDKHPKDMLLHINEATEMMKVAVWCLPKRPSMLVVMKIVETHHEYFSKRNSCGNNIMVNAKNLSAKDVNCWFAASIFEDGYLLRPKEL</sequence>
<evidence type="ECO:0000256" key="13">
    <source>
        <dbReference type="ARBA" id="ARBA00023136"/>
    </source>
</evidence>